<dbReference type="RefSeq" id="WP_110998687.1">
    <property type="nucleotide sequence ID" value="NZ_QKTW01000015.1"/>
</dbReference>
<feature type="transmembrane region" description="Helical" evidence="19">
    <location>
        <begin position="31"/>
        <end position="50"/>
    </location>
</feature>
<organism evidence="20 21">
    <name type="scientific">Taibaiella soli</name>
    <dbReference type="NCBI Taxonomy" id="1649169"/>
    <lineage>
        <taxon>Bacteria</taxon>
        <taxon>Pseudomonadati</taxon>
        <taxon>Bacteroidota</taxon>
        <taxon>Chitinophagia</taxon>
        <taxon>Chitinophagales</taxon>
        <taxon>Chitinophagaceae</taxon>
        <taxon>Taibaiella</taxon>
    </lineage>
</organism>
<proteinExistence type="inferred from homology"/>
<feature type="transmembrane region" description="Helical" evidence="19">
    <location>
        <begin position="56"/>
        <end position="75"/>
    </location>
</feature>
<evidence type="ECO:0000256" key="11">
    <source>
        <dbReference type="ARBA" id="ARBA00023098"/>
    </source>
</evidence>
<name>A0A2W2ALC1_9BACT</name>
<feature type="active site" description="Proton acceptor" evidence="15">
    <location>
        <position position="69"/>
    </location>
</feature>
<evidence type="ECO:0000256" key="14">
    <source>
        <dbReference type="ARBA" id="ARBA00023264"/>
    </source>
</evidence>
<evidence type="ECO:0000256" key="5">
    <source>
        <dbReference type="ARBA" id="ARBA00022679"/>
    </source>
</evidence>
<keyword evidence="13" id="KW-0594">Phospholipid biosynthesis</keyword>
<dbReference type="Gene3D" id="1.10.287.3610">
    <property type="match status" value="1"/>
</dbReference>
<dbReference type="PANTHER" id="PTHR34299">
    <property type="entry name" value="DIACYLGLYCEROL KINASE"/>
    <property type="match status" value="1"/>
</dbReference>
<evidence type="ECO:0000256" key="4">
    <source>
        <dbReference type="ARBA" id="ARBA00022516"/>
    </source>
</evidence>
<evidence type="ECO:0000256" key="3">
    <source>
        <dbReference type="ARBA" id="ARBA00022475"/>
    </source>
</evidence>
<dbReference type="EMBL" id="QKTW01000015">
    <property type="protein sequence ID" value="PZF73110.1"/>
    <property type="molecule type" value="Genomic_DNA"/>
</dbReference>
<dbReference type="PANTHER" id="PTHR34299:SF1">
    <property type="entry name" value="DIACYLGLYCEROL KINASE"/>
    <property type="match status" value="1"/>
</dbReference>
<keyword evidence="7 17" id="KW-0547">Nucleotide-binding</keyword>
<dbReference type="InterPro" id="IPR000829">
    <property type="entry name" value="DAGK"/>
</dbReference>
<keyword evidence="3" id="KW-1003">Cell membrane</keyword>
<sequence>MQKKLSFSSRLKSFTFALAGIKDFWKSEPNARLHLIAAILAVIASFALHISRTEWLFVLLAITLVFAAEMFNTALETLCDKISPEIHPLIKKTKDLAAGGVLVTAAFAFITGMIIFLPKIIALF</sequence>
<evidence type="ECO:0000256" key="2">
    <source>
        <dbReference type="ARBA" id="ARBA00005967"/>
    </source>
</evidence>
<evidence type="ECO:0000256" key="7">
    <source>
        <dbReference type="ARBA" id="ARBA00022741"/>
    </source>
</evidence>
<keyword evidence="18" id="KW-0479">Metal-binding</keyword>
<dbReference type="OrthoDB" id="1493837at2"/>
<keyword evidence="11" id="KW-0443">Lipid metabolism</keyword>
<dbReference type="AlphaFoldDB" id="A0A2W2ALC1"/>
<feature type="binding site" evidence="18">
    <location>
        <position position="76"/>
    </location>
    <ligand>
        <name>a divalent metal cation</name>
        <dbReference type="ChEBI" id="CHEBI:60240"/>
    </ligand>
</feature>
<evidence type="ECO:0000256" key="13">
    <source>
        <dbReference type="ARBA" id="ARBA00023209"/>
    </source>
</evidence>
<dbReference type="GO" id="GO:0005886">
    <property type="term" value="C:plasma membrane"/>
    <property type="evidence" value="ECO:0007669"/>
    <property type="project" value="UniProtKB-SubCell"/>
</dbReference>
<feature type="binding site" evidence="17">
    <location>
        <position position="76"/>
    </location>
    <ligand>
        <name>ATP</name>
        <dbReference type="ChEBI" id="CHEBI:30616"/>
    </ligand>
</feature>
<keyword evidence="9 17" id="KW-0067">ATP-binding</keyword>
<keyword evidence="4" id="KW-0444">Lipid biosynthesis</keyword>
<comment type="cofactor">
    <cofactor evidence="18">
        <name>Mg(2+)</name>
        <dbReference type="ChEBI" id="CHEBI:18420"/>
    </cofactor>
    <text evidence="18">Mn(2+), Zn(2+), Cd(2+) and Co(2+) support activity to lesser extents.</text>
</comment>
<comment type="similarity">
    <text evidence="2">Belongs to the bacterial diacylglycerol kinase family.</text>
</comment>
<feature type="binding site" evidence="17">
    <location>
        <begin position="94"/>
        <end position="95"/>
    </location>
    <ligand>
        <name>ATP</name>
        <dbReference type="ChEBI" id="CHEBI:30616"/>
    </ligand>
</feature>
<dbReference type="InterPro" id="IPR036945">
    <property type="entry name" value="DAGK_sf"/>
</dbReference>
<comment type="caution">
    <text evidence="20">The sequence shown here is derived from an EMBL/GenBank/DDBJ whole genome shotgun (WGS) entry which is preliminary data.</text>
</comment>
<feature type="binding site" evidence="17">
    <location>
        <begin position="85"/>
        <end position="87"/>
    </location>
    <ligand>
        <name>ATP</name>
        <dbReference type="ChEBI" id="CHEBI:30616"/>
    </ligand>
</feature>
<evidence type="ECO:0000256" key="9">
    <source>
        <dbReference type="ARBA" id="ARBA00022840"/>
    </source>
</evidence>
<keyword evidence="12 19" id="KW-0472">Membrane</keyword>
<keyword evidence="8 20" id="KW-0418">Kinase</keyword>
<keyword evidence="5" id="KW-0808">Transferase</keyword>
<keyword evidence="6 19" id="KW-0812">Transmembrane</keyword>
<keyword evidence="21" id="KW-1185">Reference proteome</keyword>
<dbReference type="Pfam" id="PF01219">
    <property type="entry name" value="DAGK_prokar"/>
    <property type="match status" value="1"/>
</dbReference>
<evidence type="ECO:0000256" key="15">
    <source>
        <dbReference type="PIRSR" id="PIRSR600829-1"/>
    </source>
</evidence>
<evidence type="ECO:0000313" key="21">
    <source>
        <dbReference type="Proteomes" id="UP000248745"/>
    </source>
</evidence>
<dbReference type="CDD" id="cd14265">
    <property type="entry name" value="UDPK_IM_like"/>
    <property type="match status" value="1"/>
</dbReference>
<feature type="transmembrane region" description="Helical" evidence="19">
    <location>
        <begin position="96"/>
        <end position="117"/>
    </location>
</feature>
<evidence type="ECO:0000256" key="1">
    <source>
        <dbReference type="ARBA" id="ARBA00004651"/>
    </source>
</evidence>
<dbReference type="InterPro" id="IPR033717">
    <property type="entry name" value="UDPK"/>
</dbReference>
<keyword evidence="14" id="KW-1208">Phospholipid metabolism</keyword>
<dbReference type="GO" id="GO:0046872">
    <property type="term" value="F:metal ion binding"/>
    <property type="evidence" value="ECO:0007669"/>
    <property type="project" value="UniProtKB-KW"/>
</dbReference>
<evidence type="ECO:0000256" key="6">
    <source>
        <dbReference type="ARBA" id="ARBA00022692"/>
    </source>
</evidence>
<evidence type="ECO:0000313" key="20">
    <source>
        <dbReference type="EMBL" id="PZF73110.1"/>
    </source>
</evidence>
<accession>A0A2W2ALC1</accession>
<dbReference type="GO" id="GO:0005524">
    <property type="term" value="F:ATP binding"/>
    <property type="evidence" value="ECO:0007669"/>
    <property type="project" value="UniProtKB-KW"/>
</dbReference>
<comment type="subcellular location">
    <subcellularLocation>
        <location evidence="1">Cell membrane</location>
        <topology evidence="1">Multi-pass membrane protein</topology>
    </subcellularLocation>
</comment>
<evidence type="ECO:0000256" key="19">
    <source>
        <dbReference type="SAM" id="Phobius"/>
    </source>
</evidence>
<dbReference type="GO" id="GO:0016301">
    <property type="term" value="F:kinase activity"/>
    <property type="evidence" value="ECO:0007669"/>
    <property type="project" value="UniProtKB-KW"/>
</dbReference>
<evidence type="ECO:0000256" key="10">
    <source>
        <dbReference type="ARBA" id="ARBA00022989"/>
    </source>
</evidence>
<dbReference type="GO" id="GO:0008654">
    <property type="term" value="P:phospholipid biosynthetic process"/>
    <property type="evidence" value="ECO:0007669"/>
    <property type="project" value="UniProtKB-KW"/>
</dbReference>
<feature type="binding site" evidence="17">
    <location>
        <position position="28"/>
    </location>
    <ligand>
        <name>ATP</name>
        <dbReference type="ChEBI" id="CHEBI:30616"/>
    </ligand>
</feature>
<evidence type="ECO:0000256" key="17">
    <source>
        <dbReference type="PIRSR" id="PIRSR600829-3"/>
    </source>
</evidence>
<protein>
    <submittedName>
        <fullName evidence="20">Diacylglycerol kinase</fullName>
    </submittedName>
</protein>
<evidence type="ECO:0000256" key="18">
    <source>
        <dbReference type="PIRSR" id="PIRSR600829-4"/>
    </source>
</evidence>
<reference evidence="20 21" key="1">
    <citation type="submission" date="2018-06" db="EMBL/GenBank/DDBJ databases">
        <title>Mucibacter soli gen. nov., sp. nov., a new member of the family Chitinophagaceae producing mucin.</title>
        <authorList>
            <person name="Kim M.-K."/>
            <person name="Park S."/>
            <person name="Kim T.-S."/>
            <person name="Joung Y."/>
            <person name="Han J.-H."/>
            <person name="Kim S.B."/>
        </authorList>
    </citation>
    <scope>NUCLEOTIDE SEQUENCE [LARGE SCALE GENOMIC DNA]</scope>
    <source>
        <strain evidence="20 21">R1-15</strain>
    </source>
</reference>
<evidence type="ECO:0000256" key="8">
    <source>
        <dbReference type="ARBA" id="ARBA00022777"/>
    </source>
</evidence>
<evidence type="ECO:0000256" key="12">
    <source>
        <dbReference type="ARBA" id="ARBA00023136"/>
    </source>
</evidence>
<feature type="binding site" evidence="16">
    <location>
        <position position="69"/>
    </location>
    <ligand>
        <name>substrate</name>
    </ligand>
</feature>
<evidence type="ECO:0000256" key="16">
    <source>
        <dbReference type="PIRSR" id="PIRSR600829-2"/>
    </source>
</evidence>
<keyword evidence="10 19" id="KW-1133">Transmembrane helix</keyword>
<keyword evidence="18" id="KW-0460">Magnesium</keyword>
<gene>
    <name evidence="20" type="ORF">DN068_09565</name>
</gene>
<dbReference type="Proteomes" id="UP000248745">
    <property type="component" value="Unassembled WGS sequence"/>
</dbReference>
<feature type="binding site" evidence="18">
    <location>
        <position position="28"/>
    </location>
    <ligand>
        <name>a divalent metal cation</name>
        <dbReference type="ChEBI" id="CHEBI:60240"/>
    </ligand>
</feature>